<evidence type="ECO:0000256" key="4">
    <source>
        <dbReference type="ARBA" id="ARBA00022603"/>
    </source>
</evidence>
<feature type="compositionally biased region" description="Acidic residues" evidence="11">
    <location>
        <begin position="211"/>
        <end position="239"/>
    </location>
</feature>
<evidence type="ECO:0000256" key="8">
    <source>
        <dbReference type="ARBA" id="ARBA00023242"/>
    </source>
</evidence>
<evidence type="ECO:0000256" key="9">
    <source>
        <dbReference type="PROSITE-ProRule" id="PRU01023"/>
    </source>
</evidence>
<dbReference type="Proteomes" id="UP000801492">
    <property type="component" value="Unassembled WGS sequence"/>
</dbReference>
<dbReference type="CDD" id="cd02440">
    <property type="entry name" value="AdoMet_MTases"/>
    <property type="match status" value="1"/>
</dbReference>
<dbReference type="InterPro" id="IPR023267">
    <property type="entry name" value="RCMT"/>
</dbReference>
<dbReference type="PRINTS" id="PR02012">
    <property type="entry name" value="RCMTNOP2"/>
</dbReference>
<dbReference type="Gene3D" id="3.40.50.150">
    <property type="entry name" value="Vaccinia Virus protein VP39"/>
    <property type="match status" value="1"/>
</dbReference>
<dbReference type="AlphaFoldDB" id="A0A8K0DJY0"/>
<dbReference type="InterPro" id="IPR011023">
    <property type="entry name" value="Nop2p"/>
</dbReference>
<evidence type="ECO:0000259" key="12">
    <source>
        <dbReference type="PROSITE" id="PS51686"/>
    </source>
</evidence>
<feature type="binding site" evidence="9">
    <location>
        <position position="465"/>
    </location>
    <ligand>
        <name>S-adenosyl-L-methionine</name>
        <dbReference type="ChEBI" id="CHEBI:59789"/>
    </ligand>
</feature>
<keyword evidence="14" id="KW-1185">Reference proteome</keyword>
<comment type="subcellular location">
    <subcellularLocation>
        <location evidence="1">Nucleus</location>
        <location evidence="1">Nucleolus</location>
    </subcellularLocation>
</comment>
<reference evidence="13" key="1">
    <citation type="submission" date="2019-08" db="EMBL/GenBank/DDBJ databases">
        <title>The genome of the North American firefly Photinus pyralis.</title>
        <authorList>
            <consortium name="Photinus pyralis genome working group"/>
            <person name="Fallon T.R."/>
            <person name="Sander Lower S.E."/>
            <person name="Weng J.-K."/>
        </authorList>
    </citation>
    <scope>NUCLEOTIDE SEQUENCE</scope>
    <source>
        <strain evidence="13">TRF0915ILg1</strain>
        <tissue evidence="13">Whole body</tissue>
    </source>
</reference>
<comment type="caution">
    <text evidence="13">The sequence shown here is derived from an EMBL/GenBank/DDBJ whole genome shotgun (WGS) entry which is preliminary data.</text>
</comment>
<feature type="compositionally biased region" description="Acidic residues" evidence="11">
    <location>
        <begin position="110"/>
        <end position="150"/>
    </location>
</feature>
<feature type="binding site" evidence="9">
    <location>
        <begin position="441"/>
        <end position="447"/>
    </location>
    <ligand>
        <name>S-adenosyl-L-methionine</name>
        <dbReference type="ChEBI" id="CHEBI:59789"/>
    </ligand>
</feature>
<evidence type="ECO:0000256" key="5">
    <source>
        <dbReference type="ARBA" id="ARBA00022679"/>
    </source>
</evidence>
<gene>
    <name evidence="13" type="ORF">ILUMI_01492</name>
</gene>
<evidence type="ECO:0000313" key="13">
    <source>
        <dbReference type="EMBL" id="KAF2904686.1"/>
    </source>
</evidence>
<name>A0A8K0DJY0_IGNLU</name>
<evidence type="ECO:0000256" key="7">
    <source>
        <dbReference type="ARBA" id="ARBA00022884"/>
    </source>
</evidence>
<feature type="compositionally biased region" description="Low complexity" evidence="11">
    <location>
        <begin position="750"/>
        <end position="770"/>
    </location>
</feature>
<feature type="active site" description="Nucleophile" evidence="9">
    <location>
        <position position="566"/>
    </location>
</feature>
<evidence type="ECO:0000256" key="3">
    <source>
        <dbReference type="ARBA" id="ARBA00022517"/>
    </source>
</evidence>
<feature type="binding site" evidence="9">
    <location>
        <position position="492"/>
    </location>
    <ligand>
        <name>S-adenosyl-L-methionine</name>
        <dbReference type="ChEBI" id="CHEBI:59789"/>
    </ligand>
</feature>
<dbReference type="GO" id="GO:0003723">
    <property type="term" value="F:RNA binding"/>
    <property type="evidence" value="ECO:0007669"/>
    <property type="project" value="UniProtKB-UniRule"/>
</dbReference>
<dbReference type="InterPro" id="IPR023273">
    <property type="entry name" value="RCMT_NOP2"/>
</dbReference>
<dbReference type="PROSITE" id="PS01153">
    <property type="entry name" value="NOL1_NOP2_SUN"/>
    <property type="match status" value="1"/>
</dbReference>
<dbReference type="Pfam" id="PF01189">
    <property type="entry name" value="Methyltr_RsmB-F"/>
    <property type="match status" value="1"/>
</dbReference>
<keyword evidence="3" id="KW-0690">Ribosome biogenesis</keyword>
<dbReference type="PANTHER" id="PTHR22807">
    <property type="entry name" value="NOP2 YEAST -RELATED NOL1/NOP2/FMU SUN DOMAIN-CONTAINING"/>
    <property type="match status" value="1"/>
</dbReference>
<comment type="similarity">
    <text evidence="2 9">Belongs to the class I-like SAM-binding methyltransferase superfamily. RsmB/NOP family.</text>
</comment>
<dbReference type="GO" id="GO:0005730">
    <property type="term" value="C:nucleolus"/>
    <property type="evidence" value="ECO:0007669"/>
    <property type="project" value="UniProtKB-SubCell"/>
</dbReference>
<feature type="domain" description="SAM-dependent MTase RsmB/NOP-type" evidence="12">
    <location>
        <begin position="349"/>
        <end position="636"/>
    </location>
</feature>
<feature type="compositionally biased region" description="Basic residues" evidence="11">
    <location>
        <begin position="41"/>
        <end position="56"/>
    </location>
</feature>
<evidence type="ECO:0000256" key="11">
    <source>
        <dbReference type="SAM" id="MobiDB-lite"/>
    </source>
</evidence>
<dbReference type="InterPro" id="IPR049560">
    <property type="entry name" value="MeTrfase_RsmB-F_NOP2_cat"/>
</dbReference>
<feature type="coiled-coil region" evidence="10">
    <location>
        <begin position="241"/>
        <end position="271"/>
    </location>
</feature>
<feature type="compositionally biased region" description="Basic and acidic residues" evidence="11">
    <location>
        <begin position="96"/>
        <end position="109"/>
    </location>
</feature>
<dbReference type="InterPro" id="IPR054728">
    <property type="entry name" value="RsmB-like_ferredoxin"/>
</dbReference>
<feature type="compositionally biased region" description="Basic and acidic residues" evidence="11">
    <location>
        <begin position="660"/>
        <end position="671"/>
    </location>
</feature>
<dbReference type="GO" id="GO:0070475">
    <property type="term" value="P:rRNA base methylation"/>
    <property type="evidence" value="ECO:0007669"/>
    <property type="project" value="TreeGrafter"/>
</dbReference>
<keyword evidence="4 9" id="KW-0489">Methyltransferase</keyword>
<dbReference type="PROSITE" id="PS51686">
    <property type="entry name" value="SAM_MT_RSMB_NOP"/>
    <property type="match status" value="1"/>
</dbReference>
<dbReference type="SUPFAM" id="SSF53335">
    <property type="entry name" value="S-adenosyl-L-methionine-dependent methyltransferases"/>
    <property type="match status" value="1"/>
</dbReference>
<feature type="compositionally biased region" description="Basic residues" evidence="11">
    <location>
        <begin position="803"/>
        <end position="826"/>
    </location>
</feature>
<protein>
    <recommendedName>
        <fullName evidence="12">SAM-dependent MTase RsmB/NOP-type domain-containing protein</fullName>
    </recommendedName>
</protein>
<dbReference type="InterPro" id="IPR029063">
    <property type="entry name" value="SAM-dependent_MTases_sf"/>
</dbReference>
<keyword evidence="5 9" id="KW-0808">Transferase</keyword>
<dbReference type="EMBL" id="VTPC01000709">
    <property type="protein sequence ID" value="KAF2904686.1"/>
    <property type="molecule type" value="Genomic_DNA"/>
</dbReference>
<keyword evidence="6 9" id="KW-0949">S-adenosyl-L-methionine</keyword>
<keyword evidence="7 9" id="KW-0694">RNA-binding</keyword>
<keyword evidence="8" id="KW-0539">Nucleus</keyword>
<evidence type="ECO:0000256" key="1">
    <source>
        <dbReference type="ARBA" id="ARBA00004604"/>
    </source>
</evidence>
<proteinExistence type="inferred from homology"/>
<dbReference type="OrthoDB" id="427002at2759"/>
<dbReference type="Pfam" id="PF22458">
    <property type="entry name" value="RsmF-B_ferredox"/>
    <property type="match status" value="1"/>
</dbReference>
<feature type="region of interest" description="Disordered" evidence="11">
    <location>
        <begin position="1"/>
        <end position="241"/>
    </location>
</feature>
<dbReference type="GO" id="GO:0009383">
    <property type="term" value="F:rRNA (cytosine-C5-)-methyltransferase activity"/>
    <property type="evidence" value="ECO:0007669"/>
    <property type="project" value="TreeGrafter"/>
</dbReference>
<dbReference type="PRINTS" id="PR02008">
    <property type="entry name" value="RCMTFAMILY"/>
</dbReference>
<keyword evidence="10" id="KW-0175">Coiled coil</keyword>
<evidence type="ECO:0000313" key="14">
    <source>
        <dbReference type="Proteomes" id="UP000801492"/>
    </source>
</evidence>
<evidence type="ECO:0000256" key="2">
    <source>
        <dbReference type="ARBA" id="ARBA00007494"/>
    </source>
</evidence>
<feature type="region of interest" description="Disordered" evidence="11">
    <location>
        <begin position="653"/>
        <end position="840"/>
    </location>
</feature>
<organism evidence="13 14">
    <name type="scientific">Ignelater luminosus</name>
    <name type="common">Cucubano</name>
    <name type="synonym">Pyrophorus luminosus</name>
    <dbReference type="NCBI Taxonomy" id="2038154"/>
    <lineage>
        <taxon>Eukaryota</taxon>
        <taxon>Metazoa</taxon>
        <taxon>Ecdysozoa</taxon>
        <taxon>Arthropoda</taxon>
        <taxon>Hexapoda</taxon>
        <taxon>Insecta</taxon>
        <taxon>Pterygota</taxon>
        <taxon>Neoptera</taxon>
        <taxon>Endopterygota</taxon>
        <taxon>Coleoptera</taxon>
        <taxon>Polyphaga</taxon>
        <taxon>Elateriformia</taxon>
        <taxon>Elateroidea</taxon>
        <taxon>Elateridae</taxon>
        <taxon>Agrypninae</taxon>
        <taxon>Pyrophorini</taxon>
        <taxon>Ignelater</taxon>
    </lineage>
</organism>
<dbReference type="InterPro" id="IPR018314">
    <property type="entry name" value="RsmB/NOL1/NOP2-like_CS"/>
</dbReference>
<sequence length="840" mass="96071">MGRKAAFQTKEIKRGPGRKSKKQKDPIFPKTLLDTNEEKKKLSRRQKQRAKNRLQKQIKLEDVKSKKLSKSQNNSKPVSLVAGKGNKVVASNKLNNKSDRLKIIKKEAASDDEESEEVSDEESEEVSDEEISEESLDDEQETESDEEEEIDVKKDVKGFSDENKLWLKPKKRALEEDESDDSEDDDQEEEEEDAESESDEDNLKIGSLNDVSDEDSESDEDDDDDQYDVKQEDEDDDLLPIEKQAKKLKKQKEREQKLADEELKLNIAQQEAFQFPEDGEEQLNLQDIQQRIRDVIVVLSDFKKLRDDKHSRTDYLNLFQKDLCTYYSYNSFLMEKFIQLFPLSELLEFLEASEVERPLTIRTNTLKTRRRDLAQALINRGVNLDPVGKWSKVGLVIYSSQVPVGATPEYLAGHYIIQGASSLLPVMALAPQENERILDMCAAPGGKASHIAALMKNTGVLFANDVNKERIKAVVGNFHRLGVINSAICTYDGRKFPEIIKGFDRILLDAPCTGTGVIAKDQSVKTSKDQQDIQRCYNLQRQLLLAAIDCVNAKSSTGGYIVYSTCSVLPEENEWVVDYALKKRNVKLVQTGLEFGTEGFTSYRQLRFHPTMKLTRRFYPHTHNMDGFFVAKLKKFSNAIPQSNDDEDIEMQNEETNEAEQVKRPSDDDLSSKTNKKLKKETTKEGLEKKFVKQTVKKSKNDLQKGTKKEKKNNKLKQPQETKEQNVNLKSKKMEKQKQKKQKNKDAVKSSETNSASNSSRSSDQNNAQNRKQKKVNKKVNEGSNQSDISTDLALKLREKLNKKLKKKQIGNLKRDKKVAGKKQMGKQKNFDRIKSKKKQ</sequence>
<dbReference type="GO" id="GO:0000470">
    <property type="term" value="P:maturation of LSU-rRNA"/>
    <property type="evidence" value="ECO:0007669"/>
    <property type="project" value="TreeGrafter"/>
</dbReference>
<dbReference type="Gene3D" id="3.30.70.1170">
    <property type="entry name" value="Sun protein, domain 3"/>
    <property type="match status" value="1"/>
</dbReference>
<accession>A0A8K0DJY0</accession>
<dbReference type="InterPro" id="IPR001678">
    <property type="entry name" value="MeTrfase_RsmB-F_NOP2_dom"/>
</dbReference>
<evidence type="ECO:0000256" key="6">
    <source>
        <dbReference type="ARBA" id="ARBA00022691"/>
    </source>
</evidence>
<feature type="binding site" evidence="9">
    <location>
        <position position="509"/>
    </location>
    <ligand>
        <name>S-adenosyl-L-methionine</name>
        <dbReference type="ChEBI" id="CHEBI:59789"/>
    </ligand>
</feature>
<dbReference type="NCBIfam" id="TIGR00446">
    <property type="entry name" value="nop2p"/>
    <property type="match status" value="1"/>
</dbReference>
<feature type="compositionally biased region" description="Basic and acidic residues" evidence="11">
    <location>
        <begin position="151"/>
        <end position="165"/>
    </location>
</feature>
<evidence type="ECO:0000256" key="10">
    <source>
        <dbReference type="SAM" id="Coils"/>
    </source>
</evidence>
<dbReference type="FunFam" id="3.30.70.1170:FF:000001">
    <property type="entry name" value="Ribosomal RNA methyltransferase Nop2"/>
    <property type="match status" value="1"/>
</dbReference>
<feature type="compositionally biased region" description="Acidic residues" evidence="11">
    <location>
        <begin position="175"/>
        <end position="200"/>
    </location>
</feature>
<feature type="compositionally biased region" description="Basic and acidic residues" evidence="11">
    <location>
        <begin position="680"/>
        <end position="691"/>
    </location>
</feature>
<dbReference type="PANTHER" id="PTHR22807:SF30">
    <property type="entry name" value="28S RRNA (CYTOSINE(4447)-C(5))-METHYLTRANSFERASE-RELATED"/>
    <property type="match status" value="1"/>
</dbReference>